<sequence>MSERSEPVYGILSDDFTGGLLVASYFEEAGIKCPVYFDPAVAAADDSGAPIVVVAGRMRLSPPADALAEMTRGLDSLDALGCGTVAYKACASFDSTEEGNIGIAADLLADRYSQVPMLISAGFPEFRATVHQGYLFYQATLVNESVKRFDPVTPMPDPNLVRFLSHQTRSPLGLVSHLELIQGEAAARAALAGVVAAGHRHVLLDSSDAHDIEISTQLALDSRAFVASDPLVVGFGLARAAAFRGTATPPKQVDGPAAVLVGSVGPVAEGQLAAFCASHEILTLDLLDERTEDAQIKAALDWARCRIGAAPFAITTCADAAGVGRAQEKMGRIGAARRAERLLAGIARGLHAGGVRRLIVVGGETSGSVIGALGIARVRALGRGPLGGGFCIAEGEDPMSLFLKSGKLGTPDVLLRALEAMRP</sequence>
<gene>
    <name evidence="9" type="ORF">ACFO5X_15585</name>
</gene>
<dbReference type="RefSeq" id="WP_380718514.1">
    <property type="nucleotide sequence ID" value="NZ_JBHSGI010000024.1"/>
</dbReference>
<evidence type="ECO:0000259" key="8">
    <source>
        <dbReference type="Pfam" id="PF17042"/>
    </source>
</evidence>
<dbReference type="Gene3D" id="3.40.980.20">
    <property type="entry name" value="Four-carbon acid sugar kinase, nucleotide binding domain"/>
    <property type="match status" value="1"/>
</dbReference>
<keyword evidence="5" id="KW-0067">ATP-binding</keyword>
<accession>A0ABV9KJ52</accession>
<evidence type="ECO:0000256" key="3">
    <source>
        <dbReference type="ARBA" id="ARBA00022741"/>
    </source>
</evidence>
<dbReference type="InterPro" id="IPR042213">
    <property type="entry name" value="NBD_C_sf"/>
</dbReference>
<comment type="similarity">
    <text evidence="1">Belongs to the four-carbon acid sugar kinase family.</text>
</comment>
<evidence type="ECO:0000259" key="7">
    <source>
        <dbReference type="Pfam" id="PF07005"/>
    </source>
</evidence>
<dbReference type="Proteomes" id="UP001595973">
    <property type="component" value="Unassembled WGS sequence"/>
</dbReference>
<dbReference type="Gene3D" id="3.40.50.10840">
    <property type="entry name" value="Putative sugar-binding, N-terminal domain"/>
    <property type="match status" value="1"/>
</dbReference>
<dbReference type="InterPro" id="IPR037051">
    <property type="entry name" value="4-carb_acid_sugar_kinase_N_sf"/>
</dbReference>
<protein>
    <submittedName>
        <fullName evidence="9">Four-carbon acid sugar kinase family protein</fullName>
        <ecNumber evidence="9">2.7.1.-</ecNumber>
    </submittedName>
</protein>
<evidence type="ECO:0000256" key="2">
    <source>
        <dbReference type="ARBA" id="ARBA00022679"/>
    </source>
</evidence>
<dbReference type="InterPro" id="IPR010737">
    <property type="entry name" value="4-carb_acid_sugar_kinase_N"/>
</dbReference>
<keyword evidence="4 9" id="KW-0418">Kinase</keyword>
<feature type="domain" description="Four-carbon acid sugar kinase N-terminal" evidence="7">
    <location>
        <begin position="10"/>
        <end position="228"/>
    </location>
</feature>
<dbReference type="SUPFAM" id="SSF142764">
    <property type="entry name" value="YgbK-like"/>
    <property type="match status" value="1"/>
</dbReference>
<dbReference type="Pfam" id="PF07005">
    <property type="entry name" value="SBD_N"/>
    <property type="match status" value="1"/>
</dbReference>
<keyword evidence="3" id="KW-0547">Nucleotide-binding</keyword>
<keyword evidence="2 9" id="KW-0808">Transferase</keyword>
<proteinExistence type="inferred from homology"/>
<dbReference type="EC" id="2.7.1.-" evidence="9"/>
<dbReference type="EMBL" id="JBHSGI010000024">
    <property type="protein sequence ID" value="MFC4669984.1"/>
    <property type="molecule type" value="Genomic_DNA"/>
</dbReference>
<dbReference type="GO" id="GO:0016301">
    <property type="term" value="F:kinase activity"/>
    <property type="evidence" value="ECO:0007669"/>
    <property type="project" value="UniProtKB-KW"/>
</dbReference>
<keyword evidence="10" id="KW-1185">Reference proteome</keyword>
<comment type="caution">
    <text evidence="9">The sequence shown here is derived from an EMBL/GenBank/DDBJ whole genome shotgun (WGS) entry which is preliminary data.</text>
</comment>
<keyword evidence="6" id="KW-0119">Carbohydrate metabolism</keyword>
<evidence type="ECO:0000256" key="4">
    <source>
        <dbReference type="ARBA" id="ARBA00022777"/>
    </source>
</evidence>
<name>A0ABV9KJ52_9RHOB</name>
<dbReference type="InterPro" id="IPR031475">
    <property type="entry name" value="NBD_C"/>
</dbReference>
<evidence type="ECO:0000256" key="1">
    <source>
        <dbReference type="ARBA" id="ARBA00005715"/>
    </source>
</evidence>
<feature type="domain" description="Four-carbon acid sugar kinase nucleotide binding" evidence="8">
    <location>
        <begin position="258"/>
        <end position="414"/>
    </location>
</feature>
<reference evidence="10" key="1">
    <citation type="journal article" date="2019" name="Int. J. Syst. Evol. Microbiol.">
        <title>The Global Catalogue of Microorganisms (GCM) 10K type strain sequencing project: providing services to taxonomists for standard genome sequencing and annotation.</title>
        <authorList>
            <consortium name="The Broad Institute Genomics Platform"/>
            <consortium name="The Broad Institute Genome Sequencing Center for Infectious Disease"/>
            <person name="Wu L."/>
            <person name="Ma J."/>
        </authorList>
    </citation>
    <scope>NUCLEOTIDE SEQUENCE [LARGE SCALE GENOMIC DNA]</scope>
    <source>
        <strain evidence="10">CGMCC 4.7283</strain>
    </source>
</reference>
<evidence type="ECO:0000313" key="10">
    <source>
        <dbReference type="Proteomes" id="UP001595973"/>
    </source>
</evidence>
<dbReference type="Pfam" id="PF17042">
    <property type="entry name" value="NBD_C"/>
    <property type="match status" value="1"/>
</dbReference>
<evidence type="ECO:0000313" key="9">
    <source>
        <dbReference type="EMBL" id="MFC4669984.1"/>
    </source>
</evidence>
<organism evidence="9 10">
    <name type="scientific">Seohaeicola nanhaiensis</name>
    <dbReference type="NCBI Taxonomy" id="1387282"/>
    <lineage>
        <taxon>Bacteria</taxon>
        <taxon>Pseudomonadati</taxon>
        <taxon>Pseudomonadota</taxon>
        <taxon>Alphaproteobacteria</taxon>
        <taxon>Rhodobacterales</taxon>
        <taxon>Roseobacteraceae</taxon>
        <taxon>Seohaeicola</taxon>
    </lineage>
</organism>
<evidence type="ECO:0000256" key="5">
    <source>
        <dbReference type="ARBA" id="ARBA00022840"/>
    </source>
</evidence>
<evidence type="ECO:0000256" key="6">
    <source>
        <dbReference type="ARBA" id="ARBA00023277"/>
    </source>
</evidence>